<evidence type="ECO:0000313" key="3">
    <source>
        <dbReference type="RefSeq" id="XP_060550585.1"/>
    </source>
</evidence>
<feature type="compositionally biased region" description="Basic and acidic residues" evidence="1">
    <location>
        <begin position="78"/>
        <end position="89"/>
    </location>
</feature>
<dbReference type="InterPro" id="IPR026178">
    <property type="entry name" value="JSRP1"/>
</dbReference>
<name>A0ABM3ZQF0_PANGU</name>
<feature type="compositionally biased region" description="Basic and acidic residues" evidence="1">
    <location>
        <begin position="368"/>
        <end position="405"/>
    </location>
</feature>
<dbReference type="Proteomes" id="UP001652622">
    <property type="component" value="Unplaced"/>
</dbReference>
<feature type="compositionally biased region" description="Basic and acidic residues" evidence="1">
    <location>
        <begin position="1"/>
        <end position="12"/>
    </location>
</feature>
<feature type="region of interest" description="Disordered" evidence="1">
    <location>
        <begin position="1"/>
        <end position="114"/>
    </location>
</feature>
<proteinExistence type="predicted"/>
<feature type="compositionally biased region" description="Basic and acidic residues" evidence="1">
    <location>
        <begin position="36"/>
        <end position="61"/>
    </location>
</feature>
<gene>
    <name evidence="3" type="primary">JSRP1</name>
</gene>
<dbReference type="Pfam" id="PF15312">
    <property type="entry name" value="JSRP"/>
    <property type="match status" value="1"/>
</dbReference>
<feature type="compositionally biased region" description="Basic and acidic residues" evidence="1">
    <location>
        <begin position="413"/>
        <end position="452"/>
    </location>
</feature>
<organism evidence="2 3">
    <name type="scientific">Pantherophis guttatus</name>
    <name type="common">Corn snake</name>
    <name type="synonym">Elaphe guttata</name>
    <dbReference type="NCBI Taxonomy" id="94885"/>
    <lineage>
        <taxon>Eukaryota</taxon>
        <taxon>Metazoa</taxon>
        <taxon>Chordata</taxon>
        <taxon>Craniata</taxon>
        <taxon>Vertebrata</taxon>
        <taxon>Euteleostomi</taxon>
        <taxon>Lepidosauria</taxon>
        <taxon>Squamata</taxon>
        <taxon>Bifurcata</taxon>
        <taxon>Unidentata</taxon>
        <taxon>Episquamata</taxon>
        <taxon>Toxicofera</taxon>
        <taxon>Serpentes</taxon>
        <taxon>Colubroidea</taxon>
        <taxon>Colubridae</taxon>
        <taxon>Colubrinae</taxon>
        <taxon>Pantherophis</taxon>
    </lineage>
</organism>
<sequence>MREIKHSNEGGKPEYQGGDMATGPCEQLEQSEEGPDFVKERLTQEEGIHNHLKEHNKKDAKIPTSQEEVNGSTNGLAEEQKDTLHTVEKDLDEFVDSMSEASPSGLPKKSPEAEKPLLTKMAAAKLPRAQQVAEKVLRAERVGERAQRVEKPPVLEKTMEKVPRGEKAPQVEKAVRVEKAVEKPHLAAPKVISMKRKTESRAAKDTLPWENLSLNKCILVATFLALLSVSCQVVQEVIEYGGAVLEAELSAWTTQEGSPGEQEELWFYERWFDWSDMDEPPEIEEEELLEVEEELLEVEEEEKEEEEEGPLEDGEDGEEEPEPVEIEEEEDEEEEETEEKTVPKVGLKKIQEKIKRETPSKNKRQKDRKAQEEDKEKKHLRDKRDRWEGKGKGKEKEKEKQEDRKKTHRHKHGETAHPLKEHKGEHPTQDKRRGHPKHEQGKGKGHEKDRKPWQVQKPFFPPPKDSGKTFGRHKSQEWKRHD</sequence>
<feature type="compositionally biased region" description="Polar residues" evidence="1">
    <location>
        <begin position="63"/>
        <end position="75"/>
    </location>
</feature>
<evidence type="ECO:0000313" key="2">
    <source>
        <dbReference type="Proteomes" id="UP001652622"/>
    </source>
</evidence>
<accession>A0ABM3ZQF0</accession>
<feature type="region of interest" description="Disordered" evidence="1">
    <location>
        <begin position="296"/>
        <end position="482"/>
    </location>
</feature>
<reference evidence="3" key="1">
    <citation type="submission" date="2025-08" db="UniProtKB">
        <authorList>
            <consortium name="RefSeq"/>
        </authorList>
    </citation>
    <scope>IDENTIFICATION</scope>
    <source>
        <tissue evidence="3">Blood</tissue>
    </source>
</reference>
<feature type="compositionally biased region" description="Basic and acidic residues" evidence="1">
    <location>
        <begin position="349"/>
        <end position="360"/>
    </location>
</feature>
<evidence type="ECO:0000256" key="1">
    <source>
        <dbReference type="SAM" id="MobiDB-lite"/>
    </source>
</evidence>
<protein>
    <submittedName>
        <fullName evidence="3">Junctional sarcoplasmic reticulum protein 1 isoform X1</fullName>
    </submittedName>
</protein>
<keyword evidence="2" id="KW-1185">Reference proteome</keyword>
<dbReference type="RefSeq" id="XP_060550585.1">
    <property type="nucleotide sequence ID" value="XM_060694602.1"/>
</dbReference>
<feature type="compositionally biased region" description="Acidic residues" evidence="1">
    <location>
        <begin position="296"/>
        <end position="338"/>
    </location>
</feature>
<dbReference type="GeneID" id="117677377"/>